<dbReference type="InterPro" id="IPR001878">
    <property type="entry name" value="Znf_CCHC"/>
</dbReference>
<feature type="domain" description="CCHC-type" evidence="2">
    <location>
        <begin position="58"/>
        <end position="72"/>
    </location>
</feature>
<dbReference type="PROSITE" id="PS50158">
    <property type="entry name" value="ZF_CCHC"/>
    <property type="match status" value="2"/>
</dbReference>
<dbReference type="SMART" id="SM00343">
    <property type="entry name" value="ZnF_C2HC"/>
    <property type="match status" value="3"/>
</dbReference>
<dbReference type="InterPro" id="IPR036875">
    <property type="entry name" value="Znf_CCHC_sf"/>
</dbReference>
<dbReference type="AlphaFoldDB" id="A0A816RHQ5"/>
<reference evidence="3" key="1">
    <citation type="submission" date="2021-02" db="EMBL/GenBank/DDBJ databases">
        <authorList>
            <person name="Nowell W R."/>
        </authorList>
    </citation>
    <scope>NUCLEOTIDE SEQUENCE</scope>
</reference>
<keyword evidence="1" id="KW-0863">Zinc-finger</keyword>
<proteinExistence type="predicted"/>
<keyword evidence="1" id="KW-0862">Zinc</keyword>
<gene>
    <name evidence="3" type="ORF">WKI299_LOCUS14663</name>
</gene>
<accession>A0A816RHQ5</accession>
<organism evidence="3 4">
    <name type="scientific">Rotaria magnacalcarata</name>
    <dbReference type="NCBI Taxonomy" id="392030"/>
    <lineage>
        <taxon>Eukaryota</taxon>
        <taxon>Metazoa</taxon>
        <taxon>Spiralia</taxon>
        <taxon>Gnathifera</taxon>
        <taxon>Rotifera</taxon>
        <taxon>Eurotatoria</taxon>
        <taxon>Bdelloidea</taxon>
        <taxon>Philodinida</taxon>
        <taxon>Philodinidae</taxon>
        <taxon>Rotaria</taxon>
    </lineage>
</organism>
<dbReference type="GO" id="GO:0003676">
    <property type="term" value="F:nucleic acid binding"/>
    <property type="evidence" value="ECO:0007669"/>
    <property type="project" value="InterPro"/>
</dbReference>
<evidence type="ECO:0000259" key="2">
    <source>
        <dbReference type="PROSITE" id="PS50158"/>
    </source>
</evidence>
<dbReference type="Gene3D" id="4.10.60.10">
    <property type="entry name" value="Zinc finger, CCHC-type"/>
    <property type="match status" value="2"/>
</dbReference>
<evidence type="ECO:0000256" key="1">
    <source>
        <dbReference type="PROSITE-ProRule" id="PRU00047"/>
    </source>
</evidence>
<dbReference type="Pfam" id="PF00098">
    <property type="entry name" value="zf-CCHC"/>
    <property type="match status" value="2"/>
</dbReference>
<dbReference type="SUPFAM" id="SSF57756">
    <property type="entry name" value="Retrovirus zinc finger-like domains"/>
    <property type="match status" value="1"/>
</dbReference>
<keyword evidence="1" id="KW-0479">Metal-binding</keyword>
<evidence type="ECO:0000313" key="3">
    <source>
        <dbReference type="EMBL" id="CAF2073671.1"/>
    </source>
</evidence>
<dbReference type="EMBL" id="CAJNRF010005739">
    <property type="protein sequence ID" value="CAF2073671.1"/>
    <property type="molecule type" value="Genomic_DNA"/>
</dbReference>
<dbReference type="Proteomes" id="UP000663856">
    <property type="component" value="Unassembled WGS sequence"/>
</dbReference>
<sequence>MQTGLRCYKCGELGHIARFCKKTISNTYYEKASRCNRCNLYGHMEPDCGEYFTQSIQCYRCQRFGHIARNCRTLSDDSQSKNTNHSARNYQYSTDSRQTVCQSLNSVALGAAQQYASRTARVSSARIVQQGQSGLRQQKAVPTFLHSTSNKNSTTTKLEALANELLFTLFEYLSTVHLVNAFHGLNARIDALLVVHCRTYYLDFRSVSKPDMSSFCKQFLPSYINQTVSLCLSNEGRGFKQAEFFMSYRLNLRKFINLRSLSLCGIRSEVIMNKMMNEWPYLPCLTHLKLTKCHCAFGSVDTTCLSNSIWSLPKLTHCCLDTEEYVFRTPRVTSLSLEYVAIQGHYFRLNQLALLVKKTPHLRSMCIRHHDIDDDNDYLSSPLLSVTVSKLFSLRSRPVMMNLLQNMPNLKNLTVETFYLNLDGYQWEKIIVQYLFKLRIFRLKMHIQLTGIKNNEQQLDTLFTSFRSQFWIEQRRCSTTQPMMFLLDSSLNTRRTNVLFSGILENNLIVYFEKLIDGKLRKAFPTDFQLKPLSVCRARGCRMFYDFKVALPDDKFAKASFNSHAGYVMGTKVSDPTQDCITVQMI</sequence>
<feature type="domain" description="CCHC-type" evidence="2">
    <location>
        <begin position="6"/>
        <end position="22"/>
    </location>
</feature>
<protein>
    <recommendedName>
        <fullName evidence="2">CCHC-type domain-containing protein</fullName>
    </recommendedName>
</protein>
<comment type="caution">
    <text evidence="3">The sequence shown here is derived from an EMBL/GenBank/DDBJ whole genome shotgun (WGS) entry which is preliminary data.</text>
</comment>
<name>A0A816RHQ5_9BILA</name>
<dbReference type="GO" id="GO:0008270">
    <property type="term" value="F:zinc ion binding"/>
    <property type="evidence" value="ECO:0007669"/>
    <property type="project" value="UniProtKB-KW"/>
</dbReference>
<dbReference type="SUPFAM" id="SSF52047">
    <property type="entry name" value="RNI-like"/>
    <property type="match status" value="1"/>
</dbReference>
<evidence type="ECO:0000313" key="4">
    <source>
        <dbReference type="Proteomes" id="UP000663856"/>
    </source>
</evidence>